<comment type="caution">
    <text evidence="2">The sequence shown here is derived from an EMBL/GenBank/DDBJ whole genome shotgun (WGS) entry which is preliminary data.</text>
</comment>
<organism evidence="2 3">
    <name type="scientific">Brassica cretica</name>
    <name type="common">Mustard</name>
    <dbReference type="NCBI Taxonomy" id="69181"/>
    <lineage>
        <taxon>Eukaryota</taxon>
        <taxon>Viridiplantae</taxon>
        <taxon>Streptophyta</taxon>
        <taxon>Embryophyta</taxon>
        <taxon>Tracheophyta</taxon>
        <taxon>Spermatophyta</taxon>
        <taxon>Magnoliopsida</taxon>
        <taxon>eudicotyledons</taxon>
        <taxon>Gunneridae</taxon>
        <taxon>Pentapetalae</taxon>
        <taxon>rosids</taxon>
        <taxon>malvids</taxon>
        <taxon>Brassicales</taxon>
        <taxon>Brassicaceae</taxon>
        <taxon>Brassiceae</taxon>
        <taxon>Brassica</taxon>
    </lineage>
</organism>
<evidence type="ECO:0000313" key="3">
    <source>
        <dbReference type="Proteomes" id="UP000266723"/>
    </source>
</evidence>
<feature type="chain" id="PRO_5045041858" evidence="1">
    <location>
        <begin position="30"/>
        <end position="78"/>
    </location>
</feature>
<evidence type="ECO:0000313" key="2">
    <source>
        <dbReference type="EMBL" id="KAF3517066.1"/>
    </source>
</evidence>
<evidence type="ECO:0000256" key="1">
    <source>
        <dbReference type="SAM" id="SignalP"/>
    </source>
</evidence>
<accession>A0ABQ7ASE4</accession>
<name>A0ABQ7ASE4_BRACR</name>
<feature type="signal peptide" evidence="1">
    <location>
        <begin position="1"/>
        <end position="29"/>
    </location>
</feature>
<protein>
    <submittedName>
        <fullName evidence="2">Uncharacterized protein</fullName>
    </submittedName>
</protein>
<dbReference type="Proteomes" id="UP000266723">
    <property type="component" value="Unassembled WGS sequence"/>
</dbReference>
<keyword evidence="3" id="KW-1185">Reference proteome</keyword>
<gene>
    <name evidence="2" type="ORF">DY000_02064134</name>
</gene>
<proteinExistence type="predicted"/>
<keyword evidence="1" id="KW-0732">Signal</keyword>
<reference evidence="2 3" key="1">
    <citation type="journal article" date="2020" name="BMC Genomics">
        <title>Intraspecific diversification of the crop wild relative Brassica cretica Lam. using demographic model selection.</title>
        <authorList>
            <person name="Kioukis A."/>
            <person name="Michalopoulou V.A."/>
            <person name="Briers L."/>
            <person name="Pirintsos S."/>
            <person name="Studholme D.J."/>
            <person name="Pavlidis P."/>
            <person name="Sarris P.F."/>
        </authorList>
    </citation>
    <scope>NUCLEOTIDE SEQUENCE [LARGE SCALE GENOMIC DNA]</scope>
    <source>
        <strain evidence="3">cv. PFS-1207/04</strain>
    </source>
</reference>
<sequence>MAKMPSSSKLLAVMIFSFMALFIISQARTLSPGRKLTQYPAPSYGLTPVPPGSLVAEALAIRSALLNALEAGFYKNLD</sequence>
<dbReference type="EMBL" id="QGKV02001556">
    <property type="protein sequence ID" value="KAF3517066.1"/>
    <property type="molecule type" value="Genomic_DNA"/>
</dbReference>